<evidence type="ECO:0000313" key="2">
    <source>
        <dbReference type="EMBL" id="KAJ7742081.1"/>
    </source>
</evidence>
<dbReference type="EMBL" id="JARKIB010000096">
    <property type="protein sequence ID" value="KAJ7742081.1"/>
    <property type="molecule type" value="Genomic_DNA"/>
</dbReference>
<reference evidence="2" key="1">
    <citation type="submission" date="2023-03" db="EMBL/GenBank/DDBJ databases">
        <title>Massive genome expansion in bonnet fungi (Mycena s.s.) driven by repeated elements and novel gene families across ecological guilds.</title>
        <authorList>
            <consortium name="Lawrence Berkeley National Laboratory"/>
            <person name="Harder C.B."/>
            <person name="Miyauchi S."/>
            <person name="Viragh M."/>
            <person name="Kuo A."/>
            <person name="Thoen E."/>
            <person name="Andreopoulos B."/>
            <person name="Lu D."/>
            <person name="Skrede I."/>
            <person name="Drula E."/>
            <person name="Henrissat B."/>
            <person name="Morin E."/>
            <person name="Kohler A."/>
            <person name="Barry K."/>
            <person name="LaButti K."/>
            <person name="Morin E."/>
            <person name="Salamov A."/>
            <person name="Lipzen A."/>
            <person name="Mereny Z."/>
            <person name="Hegedus B."/>
            <person name="Baldrian P."/>
            <person name="Stursova M."/>
            <person name="Weitz H."/>
            <person name="Taylor A."/>
            <person name="Grigoriev I.V."/>
            <person name="Nagy L.G."/>
            <person name="Martin F."/>
            <person name="Kauserud H."/>
        </authorList>
    </citation>
    <scope>NUCLEOTIDE SEQUENCE</scope>
    <source>
        <strain evidence="2">CBHHK182m</strain>
    </source>
</reference>
<dbReference type="AlphaFoldDB" id="A0AAD7II68"/>
<feature type="compositionally biased region" description="Basic and acidic residues" evidence="1">
    <location>
        <begin position="39"/>
        <end position="53"/>
    </location>
</feature>
<name>A0AAD7II68_9AGAR</name>
<evidence type="ECO:0000313" key="3">
    <source>
        <dbReference type="Proteomes" id="UP001215598"/>
    </source>
</evidence>
<evidence type="ECO:0000256" key="1">
    <source>
        <dbReference type="SAM" id="MobiDB-lite"/>
    </source>
</evidence>
<feature type="compositionally biased region" description="Basic residues" evidence="1">
    <location>
        <begin position="110"/>
        <end position="121"/>
    </location>
</feature>
<comment type="caution">
    <text evidence="2">The sequence shown here is derived from an EMBL/GenBank/DDBJ whole genome shotgun (WGS) entry which is preliminary data.</text>
</comment>
<feature type="region of interest" description="Disordered" evidence="1">
    <location>
        <begin position="1"/>
        <end position="156"/>
    </location>
</feature>
<proteinExistence type="predicted"/>
<accession>A0AAD7II68</accession>
<gene>
    <name evidence="2" type="ORF">B0H16DRAFT_1728338</name>
</gene>
<protein>
    <submittedName>
        <fullName evidence="2">Uncharacterized protein</fullName>
    </submittedName>
</protein>
<sequence length="297" mass="32148">MRSERLEETSRLPHPSFVTRAREASRIIHGAPAARAKRRVEGGEQTRAPEPEPRGNVNARRRSRDAAAATARLTHTRSVKKGERRPQAPAKTGGSRVHTGAPKGATGFRTKGRKGANARKHAPPDPPKGPKIGANRAATKTRRERRQASASTTQDKVIKKDVWTSGLFDPAKPDARAAREHLQEDARENVGDAVLQGARGRPSPAFCPVPTQILLLLTLSFSPTPPPTAPPFIEVEEFEEEAADEGVENEVDVGANHKFHHQHRALTAAAREGGGGEGGQECPCNGFFCFRGFCDGR</sequence>
<keyword evidence="3" id="KW-1185">Reference proteome</keyword>
<dbReference type="Proteomes" id="UP001215598">
    <property type="component" value="Unassembled WGS sequence"/>
</dbReference>
<organism evidence="2 3">
    <name type="scientific">Mycena metata</name>
    <dbReference type="NCBI Taxonomy" id="1033252"/>
    <lineage>
        <taxon>Eukaryota</taxon>
        <taxon>Fungi</taxon>
        <taxon>Dikarya</taxon>
        <taxon>Basidiomycota</taxon>
        <taxon>Agaricomycotina</taxon>
        <taxon>Agaricomycetes</taxon>
        <taxon>Agaricomycetidae</taxon>
        <taxon>Agaricales</taxon>
        <taxon>Marasmiineae</taxon>
        <taxon>Mycenaceae</taxon>
        <taxon>Mycena</taxon>
    </lineage>
</organism>
<feature type="compositionally biased region" description="Basic and acidic residues" evidence="1">
    <location>
        <begin position="1"/>
        <end position="11"/>
    </location>
</feature>